<proteinExistence type="predicted"/>
<feature type="region of interest" description="Disordered" evidence="1">
    <location>
        <begin position="30"/>
        <end position="119"/>
    </location>
</feature>
<dbReference type="AlphaFoldDB" id="A0A6I6HD59"/>
<feature type="chain" id="PRO_5026079458" evidence="2">
    <location>
        <begin position="32"/>
        <end position="119"/>
    </location>
</feature>
<evidence type="ECO:0000313" key="4">
    <source>
        <dbReference type="Proteomes" id="UP000425817"/>
    </source>
</evidence>
<protein>
    <submittedName>
        <fullName evidence="3">Translation initiation factor IF-2</fullName>
    </submittedName>
</protein>
<evidence type="ECO:0000256" key="2">
    <source>
        <dbReference type="SAM" id="SignalP"/>
    </source>
</evidence>
<dbReference type="OrthoDB" id="9917948at2"/>
<accession>A0A6I6HD59</accession>
<keyword evidence="2" id="KW-0732">Signal</keyword>
<gene>
    <name evidence="3" type="ORF">GOQ09_02945</name>
</gene>
<organism evidence="3 4">
    <name type="scientific">Variovorax paradoxus</name>
    <dbReference type="NCBI Taxonomy" id="34073"/>
    <lineage>
        <taxon>Bacteria</taxon>
        <taxon>Pseudomonadati</taxon>
        <taxon>Pseudomonadota</taxon>
        <taxon>Betaproteobacteria</taxon>
        <taxon>Burkholderiales</taxon>
        <taxon>Comamonadaceae</taxon>
        <taxon>Variovorax</taxon>
    </lineage>
</organism>
<reference evidence="3 4" key="1">
    <citation type="submission" date="2019-12" db="EMBL/GenBank/DDBJ databases">
        <title>Hybrid Genome Assemblies of two High G+C Isolates from Undergraduate Microbiology Courses.</title>
        <authorList>
            <person name="Ne Ville C.J."/>
            <person name="Enright D."/>
            <person name="Hernandez I."/>
            <person name="Dodsworth J."/>
            <person name="Orwin P.M."/>
        </authorList>
    </citation>
    <scope>NUCLEOTIDE SEQUENCE [LARGE SCALE GENOMIC DNA]</scope>
    <source>
        <strain evidence="3 4">CSUSB</strain>
    </source>
</reference>
<dbReference type="RefSeq" id="WP_157611814.1">
    <property type="nucleotide sequence ID" value="NZ_CP046622.1"/>
</dbReference>
<keyword evidence="3" id="KW-0396">Initiation factor</keyword>
<feature type="signal peptide" evidence="2">
    <location>
        <begin position="1"/>
        <end position="31"/>
    </location>
</feature>
<keyword evidence="3" id="KW-0648">Protein biosynthesis</keyword>
<dbReference type="EMBL" id="CP046622">
    <property type="protein sequence ID" value="QGW80614.1"/>
    <property type="molecule type" value="Genomic_DNA"/>
</dbReference>
<name>A0A6I6HD59_VARPD</name>
<dbReference type="Proteomes" id="UP000425817">
    <property type="component" value="Chromosome"/>
</dbReference>
<evidence type="ECO:0000313" key="3">
    <source>
        <dbReference type="EMBL" id="QGW80614.1"/>
    </source>
</evidence>
<sequence length="119" mass="12076">MANDVSRSAPRPLRKYGLAAALLLSVAAVGAQPTGNPKGTRAPPISDSAEPQGARPADQPRGSIDQGPLGSDKGPAAARTQTSRPPSTATPGGIAPSRDGDPSKEQRGSDKRHARPAPQ</sequence>
<feature type="compositionally biased region" description="Basic and acidic residues" evidence="1">
    <location>
        <begin position="98"/>
        <end position="111"/>
    </location>
</feature>
<feature type="compositionally biased region" description="Polar residues" evidence="1">
    <location>
        <begin position="79"/>
        <end position="90"/>
    </location>
</feature>
<evidence type="ECO:0000256" key="1">
    <source>
        <dbReference type="SAM" id="MobiDB-lite"/>
    </source>
</evidence>
<dbReference type="GO" id="GO:0003743">
    <property type="term" value="F:translation initiation factor activity"/>
    <property type="evidence" value="ECO:0007669"/>
    <property type="project" value="UniProtKB-KW"/>
</dbReference>